<dbReference type="AlphaFoldDB" id="E6UXC6"/>
<dbReference type="RefSeq" id="WP_013543052.1">
    <property type="nucleotide sequence ID" value="NC_014931.1"/>
</dbReference>
<reference evidence="2 3" key="2">
    <citation type="journal article" date="2013" name="Genome Announc.">
        <title>Genome of the Root-Associated Plant Growth-Promoting Bacterium Variovorax paradoxus Strain EPS.</title>
        <authorList>
            <person name="Han J.I."/>
            <person name="Spain J.C."/>
            <person name="Leadbetter J.R."/>
            <person name="Ovchinnikova G."/>
            <person name="Goodwin L.A."/>
            <person name="Han C.S."/>
            <person name="Woyke T."/>
            <person name="Davenport K.W."/>
            <person name="Orwin P.M."/>
        </authorList>
    </citation>
    <scope>NUCLEOTIDE SEQUENCE [LARGE SCALE GENOMIC DNA]</scope>
    <source>
        <strain evidence="2 3">EPS</strain>
    </source>
</reference>
<dbReference type="PANTHER" id="PTHR12526">
    <property type="entry name" value="GLYCOSYLTRANSFERASE"/>
    <property type="match status" value="1"/>
</dbReference>
<feature type="domain" description="Glycosyltransferase subfamily 4-like N-terminal" evidence="1">
    <location>
        <begin position="20"/>
        <end position="204"/>
    </location>
</feature>
<proteinExistence type="predicted"/>
<dbReference type="STRING" id="595537.Varpa_4680"/>
<dbReference type="Gene3D" id="3.40.50.2000">
    <property type="entry name" value="Glycogen Phosphorylase B"/>
    <property type="match status" value="2"/>
</dbReference>
<dbReference type="Proteomes" id="UP000008917">
    <property type="component" value="Chromosome"/>
</dbReference>
<gene>
    <name evidence="2" type="ordered locus">Varpa_4680</name>
</gene>
<dbReference type="GO" id="GO:0016757">
    <property type="term" value="F:glycosyltransferase activity"/>
    <property type="evidence" value="ECO:0007669"/>
    <property type="project" value="UniProtKB-ARBA"/>
</dbReference>
<accession>E6UXC6</accession>
<name>E6UXC6_VARPE</name>
<dbReference type="PANTHER" id="PTHR12526:SF622">
    <property type="entry name" value="GLYCOSYLTRANSFERASE (GROUP I)"/>
    <property type="match status" value="1"/>
</dbReference>
<dbReference type="CDD" id="cd03794">
    <property type="entry name" value="GT4_WbuB-like"/>
    <property type="match status" value="1"/>
</dbReference>
<protein>
    <submittedName>
        <fullName evidence="2">Glycosyl transferase group 1</fullName>
    </submittedName>
</protein>
<dbReference type="OrthoDB" id="9787293at2"/>
<dbReference type="Pfam" id="PF13692">
    <property type="entry name" value="Glyco_trans_1_4"/>
    <property type="match status" value="1"/>
</dbReference>
<evidence type="ECO:0000259" key="1">
    <source>
        <dbReference type="Pfam" id="PF13579"/>
    </source>
</evidence>
<sequence>MRIEKTVWIINHYASTPAAGMGGRHYYLAQELVRLGFKVYLISASYTHLLRAPPALEKNHMLEIVDGIHYIWLRGLRYEHAHSKKRILNWFVFAWRLCGLRKIIKDDPVAILCSSPSLISFLGAKYLTWRLRARLIFEVRDIWPLTFVKLGGYSIRHPFIRFLQWIEDAAYRHSERVISNLPMAVEHMVQRGMDRAKFAWIPNGFSLGEVKNPQELSSTTARRLPADKFLVGYAGTLGVANAMEVLLQAADELKDVPGISIVLVGAGRECSRLKKFAIDRGLQNVIFMDAIPKNQIQNLLARFDVLYIGWKKDPLYDFGIAPNKLPEYMYSGKPILHSFSGAGDVVEKFEMGLTVPAEDSRAVAQAILKLYQMPSIDREKLGANGRRYVLENHEYSMLAAKLADVICKA</sequence>
<dbReference type="KEGG" id="vpe:Varpa_4680"/>
<dbReference type="Pfam" id="PF13579">
    <property type="entry name" value="Glyco_trans_4_4"/>
    <property type="match status" value="1"/>
</dbReference>
<dbReference type="EMBL" id="CP002417">
    <property type="protein sequence ID" value="ADU38843.1"/>
    <property type="molecule type" value="Genomic_DNA"/>
</dbReference>
<dbReference type="SUPFAM" id="SSF53756">
    <property type="entry name" value="UDP-Glycosyltransferase/glycogen phosphorylase"/>
    <property type="match status" value="1"/>
</dbReference>
<dbReference type="InterPro" id="IPR028098">
    <property type="entry name" value="Glyco_trans_4-like_N"/>
</dbReference>
<evidence type="ECO:0000313" key="2">
    <source>
        <dbReference type="EMBL" id="ADU38843.1"/>
    </source>
</evidence>
<dbReference type="eggNOG" id="COG0438">
    <property type="taxonomic scope" value="Bacteria"/>
</dbReference>
<organism evidence="2 3">
    <name type="scientific">Variovorax paradoxus (strain EPS)</name>
    <dbReference type="NCBI Taxonomy" id="595537"/>
    <lineage>
        <taxon>Bacteria</taxon>
        <taxon>Pseudomonadati</taxon>
        <taxon>Pseudomonadota</taxon>
        <taxon>Betaproteobacteria</taxon>
        <taxon>Burkholderiales</taxon>
        <taxon>Comamonadaceae</taxon>
        <taxon>Variovorax</taxon>
    </lineage>
</organism>
<reference evidence="3" key="1">
    <citation type="submission" date="2010-12" db="EMBL/GenBank/DDBJ databases">
        <title>Complete sequence of Variovorax paradoxus EPS.</title>
        <authorList>
            <consortium name="US DOE Joint Genome Institute"/>
            <person name="Lucas S."/>
            <person name="Copeland A."/>
            <person name="Lapidus A."/>
            <person name="Cheng J.-F."/>
            <person name="Goodwin L."/>
            <person name="Pitluck S."/>
            <person name="Teshima H."/>
            <person name="Detter J.C."/>
            <person name="Han C."/>
            <person name="Tapia R."/>
            <person name="Land M."/>
            <person name="Hauser L."/>
            <person name="Kyrpides N."/>
            <person name="Ivanova N."/>
            <person name="Ovchinnikova G."/>
            <person name="Orwin P."/>
            <person name="Han J.-I.G."/>
            <person name="Woyke T."/>
        </authorList>
    </citation>
    <scope>NUCLEOTIDE SEQUENCE [LARGE SCALE GENOMIC DNA]</scope>
    <source>
        <strain evidence="3">EPS</strain>
    </source>
</reference>
<dbReference type="HOGENOM" id="CLU_009583_11_2_4"/>
<evidence type="ECO:0000313" key="3">
    <source>
        <dbReference type="Proteomes" id="UP000008917"/>
    </source>
</evidence>
<keyword evidence="2" id="KW-0808">Transferase</keyword>